<sequence>MTWLEADTSRLKETGLYRISGGLSSIHKLKEAAEKDATTFVIPPSEDTHSVTGVLKLYLREMTDPLVPFDLYSSFIAAASSEEGKDEKIQTAVSTLPPGNKLIFDKLFYHLNKVTTHSLENKMDSKNLAVVFAPTILRPPNDDLETVFGDAVFSNELVSGLIERPDYFIPLTSDNEFPLHTDTQDPAPVPPTPLHDSPSKTLPHTHSMPSTIVPPSPSSSSKKSKSKSKLMISSKKLNYTTKEDNHNMEKEGKE</sequence>
<dbReference type="GO" id="GO:0007165">
    <property type="term" value="P:signal transduction"/>
    <property type="evidence" value="ECO:0007669"/>
    <property type="project" value="InterPro"/>
</dbReference>
<dbReference type="PANTHER" id="PTHR23176">
    <property type="entry name" value="RHO/RAC/CDC GTPASE-ACTIVATING PROTEIN"/>
    <property type="match status" value="1"/>
</dbReference>
<comment type="function">
    <text evidence="2">Rho GTPase-activating protein involved in the signal transduction pathway.</text>
</comment>
<dbReference type="PANTHER" id="PTHR23176:SF0">
    <property type="entry name" value="RHO GTPASE ACTIVATING PROTEIN AT 19D, ISOFORM D"/>
    <property type="match status" value="1"/>
</dbReference>
<dbReference type="AlphaFoldDB" id="A0A6B2LEE4"/>
<proteinExistence type="predicted"/>
<protein>
    <recommendedName>
        <fullName evidence="4">Rho-GAP domain-containing protein</fullName>
    </recommendedName>
</protein>
<feature type="compositionally biased region" description="Basic and acidic residues" evidence="3">
    <location>
        <begin position="241"/>
        <end position="254"/>
    </location>
</feature>
<dbReference type="Pfam" id="PF00620">
    <property type="entry name" value="RhoGAP"/>
    <property type="match status" value="1"/>
</dbReference>
<reference evidence="5" key="1">
    <citation type="journal article" date="2020" name="J. Eukaryot. Microbiol.">
        <title>De novo Sequencing, Assembly and Annotation of the Transcriptome for the Free-Living Testate Amoeba Arcella intermedia.</title>
        <authorList>
            <person name="Ribeiro G.M."/>
            <person name="Porfirio-Sousa A.L."/>
            <person name="Maurer-Alcala X.X."/>
            <person name="Katz L.A."/>
            <person name="Lahr D.J.G."/>
        </authorList>
    </citation>
    <scope>NUCLEOTIDE SEQUENCE</scope>
</reference>
<feature type="region of interest" description="Disordered" evidence="3">
    <location>
        <begin position="175"/>
        <end position="254"/>
    </location>
</feature>
<dbReference type="PROSITE" id="PS50238">
    <property type="entry name" value="RHOGAP"/>
    <property type="match status" value="1"/>
</dbReference>
<accession>A0A6B2LEE4</accession>
<evidence type="ECO:0000259" key="4">
    <source>
        <dbReference type="PROSITE" id="PS50238"/>
    </source>
</evidence>
<evidence type="ECO:0000256" key="1">
    <source>
        <dbReference type="ARBA" id="ARBA00022468"/>
    </source>
</evidence>
<dbReference type="Gene3D" id="1.10.555.10">
    <property type="entry name" value="Rho GTPase activation protein"/>
    <property type="match status" value="1"/>
</dbReference>
<evidence type="ECO:0000256" key="3">
    <source>
        <dbReference type="SAM" id="MobiDB-lite"/>
    </source>
</evidence>
<dbReference type="CDD" id="cd00159">
    <property type="entry name" value="RhoGAP"/>
    <property type="match status" value="1"/>
</dbReference>
<dbReference type="SMART" id="SM00324">
    <property type="entry name" value="RhoGAP"/>
    <property type="match status" value="1"/>
</dbReference>
<keyword evidence="1" id="KW-0343">GTPase activation</keyword>
<dbReference type="GO" id="GO:0005737">
    <property type="term" value="C:cytoplasm"/>
    <property type="evidence" value="ECO:0007669"/>
    <property type="project" value="TreeGrafter"/>
</dbReference>
<organism evidence="5">
    <name type="scientific">Arcella intermedia</name>
    <dbReference type="NCBI Taxonomy" id="1963864"/>
    <lineage>
        <taxon>Eukaryota</taxon>
        <taxon>Amoebozoa</taxon>
        <taxon>Tubulinea</taxon>
        <taxon>Elardia</taxon>
        <taxon>Arcellinida</taxon>
        <taxon>Sphaerothecina</taxon>
        <taxon>Arcellidae</taxon>
        <taxon>Arcella</taxon>
    </lineage>
</organism>
<dbReference type="InterPro" id="IPR008936">
    <property type="entry name" value="Rho_GTPase_activation_prot"/>
</dbReference>
<dbReference type="SUPFAM" id="SSF48350">
    <property type="entry name" value="GTPase activation domain, GAP"/>
    <property type="match status" value="1"/>
</dbReference>
<dbReference type="InterPro" id="IPR000198">
    <property type="entry name" value="RhoGAP_dom"/>
</dbReference>
<feature type="domain" description="Rho-GAP" evidence="4">
    <location>
        <begin position="1"/>
        <end position="169"/>
    </location>
</feature>
<evidence type="ECO:0000256" key="2">
    <source>
        <dbReference type="ARBA" id="ARBA00037092"/>
    </source>
</evidence>
<dbReference type="InterPro" id="IPR050729">
    <property type="entry name" value="Rho-GAP"/>
</dbReference>
<dbReference type="EMBL" id="GIBP01006437">
    <property type="protein sequence ID" value="NDV35406.1"/>
    <property type="molecule type" value="Transcribed_RNA"/>
</dbReference>
<name>A0A6B2LEE4_9EUKA</name>
<evidence type="ECO:0000313" key="5">
    <source>
        <dbReference type="EMBL" id="NDV35406.1"/>
    </source>
</evidence>
<dbReference type="GO" id="GO:0005096">
    <property type="term" value="F:GTPase activator activity"/>
    <property type="evidence" value="ECO:0007669"/>
    <property type="project" value="UniProtKB-KW"/>
</dbReference>